<sequence length="45" mass="5280">MLARLIVRIIVRNDKTVLKIKADVASFYLYLCAITIMQRNTIRKI</sequence>
<gene>
    <name evidence="1" type="ORF">NMW_0074</name>
</gene>
<accession>C6SGK7</accession>
<name>C6SGK7_NEIME</name>
<protein>
    <submittedName>
        <fullName evidence="1">Uncharacterized protein</fullName>
    </submittedName>
</protein>
<reference evidence="1" key="1">
    <citation type="journal article" date="2008" name="Proc. Natl. Acad. Sci. U.S.A.">
        <title>Whole-genome comparison of disease and carriage strains provides insights into virulence evolution in Neisseria meningitidis.</title>
        <authorList>
            <person name="Schoen C."/>
            <person name="Blom J."/>
            <person name="Claus H."/>
            <person name="Schramm-Glueck A."/>
            <person name="Brandt P."/>
            <person name="Mueller T."/>
            <person name="Goesmann A."/>
            <person name="Joseph B."/>
            <person name="Konietzny S."/>
            <person name="Kurzai O."/>
            <person name="Schmitt C."/>
            <person name="Friedrich T."/>
            <person name="Linke B."/>
            <person name="Vogel U."/>
            <person name="Frosch M."/>
        </authorList>
    </citation>
    <scope>NUCLEOTIDE SEQUENCE</scope>
    <source>
        <strain evidence="1">Alpha275</strain>
    </source>
</reference>
<dbReference type="EMBL" id="AM889138">
    <property type="protein sequence ID" value="CBA04063.1"/>
    <property type="molecule type" value="Genomic_DNA"/>
</dbReference>
<dbReference type="AlphaFoldDB" id="C6SGK7"/>
<organism evidence="1">
    <name type="scientific">Neisseria meningitidis alpha275</name>
    <dbReference type="NCBI Taxonomy" id="295996"/>
    <lineage>
        <taxon>Bacteria</taxon>
        <taxon>Pseudomonadati</taxon>
        <taxon>Pseudomonadota</taxon>
        <taxon>Betaproteobacteria</taxon>
        <taxon>Neisseriales</taxon>
        <taxon>Neisseriaceae</taxon>
        <taxon>Neisseria</taxon>
    </lineage>
</organism>
<proteinExistence type="predicted"/>
<evidence type="ECO:0000313" key="1">
    <source>
        <dbReference type="EMBL" id="CBA04063.1"/>
    </source>
</evidence>